<dbReference type="SUPFAM" id="SSF47459">
    <property type="entry name" value="HLH, helix-loop-helix DNA-binding domain"/>
    <property type="match status" value="1"/>
</dbReference>
<feature type="region of interest" description="Disordered" evidence="6">
    <location>
        <begin position="427"/>
        <end position="542"/>
    </location>
</feature>
<dbReference type="CDD" id="cd21739">
    <property type="entry name" value="NES2-NLS_ChREBP-like"/>
    <property type="match status" value="1"/>
</dbReference>
<feature type="compositionally biased region" description="Polar residues" evidence="6">
    <location>
        <begin position="219"/>
        <end position="231"/>
    </location>
</feature>
<proteinExistence type="predicted"/>
<feature type="compositionally biased region" description="Acidic residues" evidence="6">
    <location>
        <begin position="22"/>
        <end position="34"/>
    </location>
</feature>
<dbReference type="GO" id="GO:0005634">
    <property type="term" value="C:nucleus"/>
    <property type="evidence" value="ECO:0007669"/>
    <property type="project" value="UniProtKB-SubCell"/>
</dbReference>
<keyword evidence="4" id="KW-0804">Transcription</keyword>
<evidence type="ECO:0000313" key="9">
    <source>
        <dbReference type="Proteomes" id="UP001177023"/>
    </source>
</evidence>
<dbReference type="Pfam" id="PF00010">
    <property type="entry name" value="HLH"/>
    <property type="match status" value="1"/>
</dbReference>
<keyword evidence="2" id="KW-0805">Transcription regulation</keyword>
<feature type="region of interest" description="Disordered" evidence="6">
    <location>
        <begin position="191"/>
        <end position="231"/>
    </location>
</feature>
<dbReference type="InterPro" id="IPR011598">
    <property type="entry name" value="bHLH_dom"/>
</dbReference>
<evidence type="ECO:0000256" key="1">
    <source>
        <dbReference type="ARBA" id="ARBA00004123"/>
    </source>
</evidence>
<evidence type="ECO:0000259" key="7">
    <source>
        <dbReference type="PROSITE" id="PS50888"/>
    </source>
</evidence>
<keyword evidence="9" id="KW-1185">Reference proteome</keyword>
<evidence type="ECO:0000256" key="4">
    <source>
        <dbReference type="ARBA" id="ARBA00023163"/>
    </source>
</evidence>
<organism evidence="8 9">
    <name type="scientific">Mesorhabditis spiculigera</name>
    <dbReference type="NCBI Taxonomy" id="96644"/>
    <lineage>
        <taxon>Eukaryota</taxon>
        <taxon>Metazoa</taxon>
        <taxon>Ecdysozoa</taxon>
        <taxon>Nematoda</taxon>
        <taxon>Chromadorea</taxon>
        <taxon>Rhabditida</taxon>
        <taxon>Rhabditina</taxon>
        <taxon>Rhabditomorpha</taxon>
        <taxon>Rhabditoidea</taxon>
        <taxon>Rhabditidae</taxon>
        <taxon>Mesorhabditinae</taxon>
        <taxon>Mesorhabditis</taxon>
    </lineage>
</organism>
<feature type="compositionally biased region" description="Polar residues" evidence="6">
    <location>
        <begin position="441"/>
        <end position="456"/>
    </location>
</feature>
<dbReference type="GO" id="GO:0046983">
    <property type="term" value="F:protein dimerization activity"/>
    <property type="evidence" value="ECO:0007669"/>
    <property type="project" value="InterPro"/>
</dbReference>
<dbReference type="SMART" id="SM00353">
    <property type="entry name" value="HLH"/>
    <property type="match status" value="1"/>
</dbReference>
<accession>A0AA36D504</accession>
<evidence type="ECO:0000256" key="6">
    <source>
        <dbReference type="SAM" id="MobiDB-lite"/>
    </source>
</evidence>
<dbReference type="InterPro" id="IPR052207">
    <property type="entry name" value="Max-like/E-box_TFs"/>
</dbReference>
<evidence type="ECO:0000256" key="5">
    <source>
        <dbReference type="ARBA" id="ARBA00023242"/>
    </source>
</evidence>
<evidence type="ECO:0000313" key="8">
    <source>
        <dbReference type="EMBL" id="CAJ0580980.1"/>
    </source>
</evidence>
<sequence>MGTHETIHSGHFMTSNPHTDPTPDEEDDNEVDVEALDVDDDKPIDSRYKKISSFADKPVTFYKFGPRKTQSIAIDVSLNKLNKCIKVAYNKMTTPKWKDFKGLRLHWKQRIRLNNVIWRAYHMEFVKNSADGKPGKKQNKQKYCYFSVPEDDSTHAKVEVGTLIEGMYWKRRMEAVCAQYKRWRFFFQKRKPGQQQRRKRTAAEAPGVPQPAIKKSPPVQRSLTPKPNSISEWDADEFENIFTDELFATLNQPYIFPNPREMMQGGLADIMQPGLLSLQPSIEEIMNTDGCELLGPLNPTGGSAPPSAMGNDGMMMDQIHQGHMQFNQFLPPQLPMDRQLSTPADYSTKDYAAASMLVDYSNQNVPSQPTRMSSQINSPMMSAGQPQYSQAQYTTMPWNPVPSCSANGFLVTGGDVAQVDYSSPFAGHAGPSRLNQPGPAPSQSMGGMPWSRQTPSAPGWLEPQLPSPIPLQTPPPSMTSSSVLSPLQSMPPPHMPMQSGLRPLRGPALQPPPASRMSVPQHHQHQQMKRNRMDLAEPEPSKPSLLVSPITQQQQCLPRPPMHKQEIPTSPYGIPKQEPDWHPTMPQSPQGKVDWQQLMDAPDSAEQDDGLDMQDSKYEMTIATELEKNKMKEPPTANLAPTERKRLLHLHAEQSRRCALKDGFDQLADLIPDLYAPGNKPTNAVILAKAADYIRYLQKNTRQVQAKKATVAAKADALNNKITVLQSSLPTPNSVPTNSGSALAPQLMQFVNRYSRERSRENWDFALMVKMLEPMLQSLASYLHPDPQNLNEVSRSAAIWFHEEWKVQKLRQLLTRFLVEMSGKTSHSADSTALRAYALDLSR</sequence>
<dbReference type="EMBL" id="CATQJA010002662">
    <property type="protein sequence ID" value="CAJ0580980.1"/>
    <property type="molecule type" value="Genomic_DNA"/>
</dbReference>
<dbReference type="Proteomes" id="UP001177023">
    <property type="component" value="Unassembled WGS sequence"/>
</dbReference>
<dbReference type="Gene3D" id="4.10.280.10">
    <property type="entry name" value="Helix-loop-helix DNA-binding domain"/>
    <property type="match status" value="1"/>
</dbReference>
<name>A0AA36D504_9BILA</name>
<dbReference type="PANTHER" id="PTHR15741">
    <property type="entry name" value="BASIC HELIX-LOOP-HELIX ZIP TRANSCRIPTION FACTOR"/>
    <property type="match status" value="1"/>
</dbReference>
<dbReference type="GO" id="GO:0000981">
    <property type="term" value="F:DNA-binding transcription factor activity, RNA polymerase II-specific"/>
    <property type="evidence" value="ECO:0007669"/>
    <property type="project" value="TreeGrafter"/>
</dbReference>
<reference evidence="8" key="1">
    <citation type="submission" date="2023-06" db="EMBL/GenBank/DDBJ databases">
        <authorList>
            <person name="Delattre M."/>
        </authorList>
    </citation>
    <scope>NUCLEOTIDE SEQUENCE</scope>
    <source>
        <strain evidence="8">AF72</strain>
    </source>
</reference>
<evidence type="ECO:0000256" key="3">
    <source>
        <dbReference type="ARBA" id="ARBA00023125"/>
    </source>
</evidence>
<keyword evidence="3" id="KW-0238">DNA-binding</keyword>
<evidence type="ECO:0000256" key="2">
    <source>
        <dbReference type="ARBA" id="ARBA00023015"/>
    </source>
</evidence>
<protein>
    <recommendedName>
        <fullName evidence="7">BHLH domain-containing protein</fullName>
    </recommendedName>
</protein>
<feature type="domain" description="BHLH" evidence="7">
    <location>
        <begin position="644"/>
        <end position="697"/>
    </location>
</feature>
<dbReference type="InterPro" id="IPR036638">
    <property type="entry name" value="HLH_DNA-bd_sf"/>
</dbReference>
<feature type="region of interest" description="Disordered" evidence="6">
    <location>
        <begin position="1"/>
        <end position="34"/>
    </location>
</feature>
<gene>
    <name evidence="8" type="ORF">MSPICULIGERA_LOCUS19149</name>
</gene>
<dbReference type="PROSITE" id="PS50888">
    <property type="entry name" value="BHLH"/>
    <property type="match status" value="1"/>
</dbReference>
<feature type="compositionally biased region" description="Pro residues" evidence="6">
    <location>
        <begin position="465"/>
        <end position="477"/>
    </location>
</feature>
<feature type="non-terminal residue" evidence="8">
    <location>
        <position position="843"/>
    </location>
</feature>
<feature type="compositionally biased region" description="Basic residues" evidence="6">
    <location>
        <begin position="191"/>
        <end position="200"/>
    </location>
</feature>
<keyword evidence="5" id="KW-0539">Nucleus</keyword>
<dbReference type="AlphaFoldDB" id="A0AA36D504"/>
<dbReference type="GO" id="GO:0000978">
    <property type="term" value="F:RNA polymerase II cis-regulatory region sequence-specific DNA binding"/>
    <property type="evidence" value="ECO:0007669"/>
    <property type="project" value="TreeGrafter"/>
</dbReference>
<comment type="subcellular location">
    <subcellularLocation>
        <location evidence="1">Nucleus</location>
    </subcellularLocation>
</comment>
<dbReference type="PANTHER" id="PTHR15741:SF37">
    <property type="entry name" value="LD38259P"/>
    <property type="match status" value="1"/>
</dbReference>
<comment type="caution">
    <text evidence="8">The sequence shown here is derived from an EMBL/GenBank/DDBJ whole genome shotgun (WGS) entry which is preliminary data.</text>
</comment>